<keyword evidence="1" id="KW-0677">Repeat</keyword>
<dbReference type="SMART" id="SM00220">
    <property type="entry name" value="S_TKc"/>
    <property type="match status" value="1"/>
</dbReference>
<dbReference type="SMART" id="SM00698">
    <property type="entry name" value="MORN"/>
    <property type="match status" value="4"/>
</dbReference>
<feature type="domain" description="Protein kinase" evidence="2">
    <location>
        <begin position="1"/>
        <end position="272"/>
    </location>
</feature>
<protein>
    <recommendedName>
        <fullName evidence="2">Protein kinase domain-containing protein</fullName>
    </recommendedName>
</protein>
<dbReference type="InterPro" id="IPR000719">
    <property type="entry name" value="Prot_kinase_dom"/>
</dbReference>
<accession>A0A8S1QVX2</accession>
<evidence type="ECO:0000256" key="1">
    <source>
        <dbReference type="ARBA" id="ARBA00022737"/>
    </source>
</evidence>
<keyword evidence="4" id="KW-1185">Reference proteome</keyword>
<dbReference type="PROSITE" id="PS50011">
    <property type="entry name" value="PROTEIN_KINASE_DOM"/>
    <property type="match status" value="1"/>
</dbReference>
<dbReference type="Pfam" id="PF02493">
    <property type="entry name" value="MORN"/>
    <property type="match status" value="5"/>
</dbReference>
<name>A0A8S1QVX2_9CILI</name>
<evidence type="ECO:0000259" key="2">
    <source>
        <dbReference type="PROSITE" id="PS50011"/>
    </source>
</evidence>
<dbReference type="AlphaFoldDB" id="A0A8S1QVX2"/>
<dbReference type="OrthoDB" id="298427at2759"/>
<dbReference type="Proteomes" id="UP000692954">
    <property type="component" value="Unassembled WGS sequence"/>
</dbReference>
<comment type="caution">
    <text evidence="3">The sequence shown here is derived from an EMBL/GenBank/DDBJ whole genome shotgun (WGS) entry which is preliminary data.</text>
</comment>
<reference evidence="3" key="1">
    <citation type="submission" date="2021-01" db="EMBL/GenBank/DDBJ databases">
        <authorList>
            <consortium name="Genoscope - CEA"/>
            <person name="William W."/>
        </authorList>
    </citation>
    <scope>NUCLEOTIDE SEQUENCE</scope>
</reference>
<evidence type="ECO:0000313" key="4">
    <source>
        <dbReference type="Proteomes" id="UP000692954"/>
    </source>
</evidence>
<dbReference type="PANTHER" id="PTHR43215:SF14">
    <property type="entry name" value="RADIAL SPOKE HEAD 1 HOMOLOG"/>
    <property type="match status" value="1"/>
</dbReference>
<organism evidence="3 4">
    <name type="scientific">Paramecium sonneborni</name>
    <dbReference type="NCBI Taxonomy" id="65129"/>
    <lineage>
        <taxon>Eukaryota</taxon>
        <taxon>Sar</taxon>
        <taxon>Alveolata</taxon>
        <taxon>Ciliophora</taxon>
        <taxon>Intramacronucleata</taxon>
        <taxon>Oligohymenophorea</taxon>
        <taxon>Peniculida</taxon>
        <taxon>Parameciidae</taxon>
        <taxon>Paramecium</taxon>
    </lineage>
</organism>
<sequence>MGNSNQNKQIILLSGKLKEMKLLAERGDYIIYEHIEKQKQYEYWVWKSEQNNYEEAELTAQDFRECDSITKISYQSRGCITETFKKEYIFAILMEHPTYDLYEYLKRKQQLNKKQIVNMVTNIFGAQRALKNSCQYLGFHNIYTMDGESWMLKPFQKVISFVTNSNKFVGYPAPEEFNSIQYNVEKATVFSFGMLMLHLILNKRIENVQEVYKVYQSIDVEVLDQRIQELQQTKDYEQDFIRIIIRMIAIDPNQRPDYSELVDQLTNKNNWLTIQQKSTLSQIQFKSQNSKNSGIINGLISVPLEKEEYMIKILNSKEFIQNIDEDEKDLLESSSENSTERNINKYTVINYDQFITLDKAFDYNDLTNVMDYTTRFEGNIQNSKKNGPGTLYLSNNEVFQGNFINNVIEGKGQFLTIDKHIVRGVWKQYKLSQQKSIQKSEQIFSQKSIQSPGCQLKFGLNRIGSNSIPEEIIDQKYNSISEQTTLTNGVKEQTIEKASVQSKQIVYHSTYDQNNRLQGYVQDEQGMVMYAGLFRGDQYDGYGVLKNFNYQNINMINHLDLNKSLRQNAWIKYDGEFRNGKKHGKGKLYFSDKSVYQGQFEEDQIFGEGVFTNSQNQVIQGYWIDGQYQNPIK</sequence>
<dbReference type="InterPro" id="IPR003409">
    <property type="entry name" value="MORN"/>
</dbReference>
<dbReference type="GO" id="GO:0005524">
    <property type="term" value="F:ATP binding"/>
    <property type="evidence" value="ECO:0007669"/>
    <property type="project" value="InterPro"/>
</dbReference>
<dbReference type="EMBL" id="CAJJDN010000123">
    <property type="protein sequence ID" value="CAD8119841.1"/>
    <property type="molecule type" value="Genomic_DNA"/>
</dbReference>
<dbReference type="GO" id="GO:0004672">
    <property type="term" value="F:protein kinase activity"/>
    <property type="evidence" value="ECO:0007669"/>
    <property type="project" value="InterPro"/>
</dbReference>
<evidence type="ECO:0000313" key="3">
    <source>
        <dbReference type="EMBL" id="CAD8119841.1"/>
    </source>
</evidence>
<proteinExistence type="predicted"/>
<gene>
    <name evidence="3" type="ORF">PSON_ATCC_30995.1.T1230028</name>
</gene>
<dbReference type="PANTHER" id="PTHR43215">
    <property type="entry name" value="RADIAL SPOKE HEAD 1 HOMOLOG"/>
    <property type="match status" value="1"/>
</dbReference>